<dbReference type="SMART" id="SM00028">
    <property type="entry name" value="TPR"/>
    <property type="match status" value="4"/>
</dbReference>
<evidence type="ECO:0000256" key="2">
    <source>
        <dbReference type="ARBA" id="ARBA00022803"/>
    </source>
</evidence>
<evidence type="ECO:0000259" key="4">
    <source>
        <dbReference type="PROSITE" id="PS50125"/>
    </source>
</evidence>
<dbReference type="InterPro" id="IPR029787">
    <property type="entry name" value="Nucleotide_cyclase"/>
</dbReference>
<dbReference type="PROSITE" id="PS50125">
    <property type="entry name" value="GUANYLATE_CYCLASE_2"/>
    <property type="match status" value="1"/>
</dbReference>
<dbReference type="RefSeq" id="WP_151177624.1">
    <property type="nucleotide sequence ID" value="NZ_CP042906.1"/>
</dbReference>
<dbReference type="GO" id="GO:0035556">
    <property type="term" value="P:intracellular signal transduction"/>
    <property type="evidence" value="ECO:0007669"/>
    <property type="project" value="InterPro"/>
</dbReference>
<keyword evidence="2 3" id="KW-0802">TPR repeat</keyword>
<protein>
    <submittedName>
        <fullName evidence="5">Guanylyl cyclase</fullName>
    </submittedName>
</protein>
<evidence type="ECO:0000256" key="1">
    <source>
        <dbReference type="ARBA" id="ARBA00022737"/>
    </source>
</evidence>
<organism evidence="5 6">
    <name type="scientific">Hypericibacter terrae</name>
    <dbReference type="NCBI Taxonomy" id="2602015"/>
    <lineage>
        <taxon>Bacteria</taxon>
        <taxon>Pseudomonadati</taxon>
        <taxon>Pseudomonadota</taxon>
        <taxon>Alphaproteobacteria</taxon>
        <taxon>Rhodospirillales</taxon>
        <taxon>Dongiaceae</taxon>
        <taxon>Hypericibacter</taxon>
    </lineage>
</organism>
<dbReference type="InterPro" id="IPR019734">
    <property type="entry name" value="TPR_rpt"/>
</dbReference>
<dbReference type="PANTHER" id="PTHR43081:SF19">
    <property type="entry name" value="PH-SENSITIVE ADENYLATE CYCLASE RV1264"/>
    <property type="match status" value="1"/>
</dbReference>
<dbReference type="CDD" id="cd07302">
    <property type="entry name" value="CHD"/>
    <property type="match status" value="1"/>
</dbReference>
<dbReference type="PANTHER" id="PTHR43081">
    <property type="entry name" value="ADENYLATE CYCLASE, TERMINAL-DIFFERENTIATION SPECIFIC-RELATED"/>
    <property type="match status" value="1"/>
</dbReference>
<dbReference type="Gene3D" id="3.40.50.10070">
    <property type="entry name" value="TolB, N-terminal domain"/>
    <property type="match status" value="1"/>
</dbReference>
<feature type="repeat" description="TPR" evidence="3">
    <location>
        <begin position="421"/>
        <end position="454"/>
    </location>
</feature>
<dbReference type="KEGG" id="htq:FRZ44_26540"/>
<dbReference type="InterPro" id="IPR013105">
    <property type="entry name" value="TPR_2"/>
</dbReference>
<name>A0A5J6MR59_9PROT</name>
<feature type="domain" description="Guanylate cyclase" evidence="4">
    <location>
        <begin position="13"/>
        <end position="128"/>
    </location>
</feature>
<dbReference type="Pfam" id="PF07719">
    <property type="entry name" value="TPR_2"/>
    <property type="match status" value="1"/>
</dbReference>
<dbReference type="GO" id="GO:0004016">
    <property type="term" value="F:adenylate cyclase activity"/>
    <property type="evidence" value="ECO:0007669"/>
    <property type="project" value="UniProtKB-ARBA"/>
</dbReference>
<dbReference type="Gene3D" id="1.25.40.10">
    <property type="entry name" value="Tetratricopeptide repeat domain"/>
    <property type="match status" value="1"/>
</dbReference>
<dbReference type="AlphaFoldDB" id="A0A5J6MR59"/>
<dbReference type="EMBL" id="CP042906">
    <property type="protein sequence ID" value="QEX17356.1"/>
    <property type="molecule type" value="Genomic_DNA"/>
</dbReference>
<evidence type="ECO:0000313" key="6">
    <source>
        <dbReference type="Proteomes" id="UP000326202"/>
    </source>
</evidence>
<dbReference type="SUPFAM" id="SSF48452">
    <property type="entry name" value="TPR-like"/>
    <property type="match status" value="1"/>
</dbReference>
<dbReference type="PROSITE" id="PS50293">
    <property type="entry name" value="TPR_REGION"/>
    <property type="match status" value="1"/>
</dbReference>
<dbReference type="InterPro" id="IPR001054">
    <property type="entry name" value="A/G_cyclase"/>
</dbReference>
<dbReference type="Pfam" id="PF00211">
    <property type="entry name" value="Guanylate_cyc"/>
    <property type="match status" value="1"/>
</dbReference>
<proteinExistence type="predicted"/>
<gene>
    <name evidence="5" type="ORF">FRZ44_26540</name>
</gene>
<keyword evidence="6" id="KW-1185">Reference proteome</keyword>
<evidence type="ECO:0000256" key="3">
    <source>
        <dbReference type="PROSITE-ProRule" id="PRU00339"/>
    </source>
</evidence>
<dbReference type="PROSITE" id="PS50005">
    <property type="entry name" value="TPR"/>
    <property type="match status" value="1"/>
</dbReference>
<dbReference type="InterPro" id="IPR011990">
    <property type="entry name" value="TPR-like_helical_dom_sf"/>
</dbReference>
<dbReference type="SUPFAM" id="SSF55073">
    <property type="entry name" value="Nucleotide cyclase"/>
    <property type="match status" value="1"/>
</dbReference>
<dbReference type="Gene3D" id="3.30.70.1230">
    <property type="entry name" value="Nucleotide cyclase"/>
    <property type="match status" value="1"/>
</dbReference>
<dbReference type="InterPro" id="IPR050697">
    <property type="entry name" value="Adenylyl/Guanylyl_Cyclase_3/4"/>
</dbReference>
<reference evidence="5 6" key="1">
    <citation type="submission" date="2019-08" db="EMBL/GenBank/DDBJ databases">
        <title>Hyperibacter terrae gen. nov., sp. nov. and Hyperibacter viscosus sp. nov., two new members in the family Rhodospirillaceae isolated from the rhizosphere of Hypericum perforatum.</title>
        <authorList>
            <person name="Noviana Z."/>
        </authorList>
    </citation>
    <scope>NUCLEOTIDE SEQUENCE [LARGE SCALE GENOMIC DNA]</scope>
    <source>
        <strain evidence="5 6">R5913</strain>
    </source>
</reference>
<dbReference type="GO" id="GO:0006171">
    <property type="term" value="P:cAMP biosynthetic process"/>
    <property type="evidence" value="ECO:0007669"/>
    <property type="project" value="TreeGrafter"/>
</dbReference>
<sequence length="590" mass="65006">MTFSERKRRRLAAILAADIAGYARLIRADEEGTHRRLQALHKHVIEPAIALHQGRLVRTMGDGLLIEFASAVVSVRCAIAIQSGAAARNADLPRDRRMDYRMGIDLGEVMAEGDDLFGECLAVAARLERLAEPGTLLISGAVHEQARGRLTYEFADLGLRQLRDVAHRVPVFRVEIARGARPVPGEEEEGYALPDNPSVAVLPFVNLSGEPDQDHFADGLTEDIITGLSRVSQLFVIAHSSMLTYRDKLPDVQKIGRELGIRYLLEGSVRQAGNRVRISCQLIEVETRAHIWSERYDRPLTDFFDLQDEITRNVVASIKTQVVLKEGQLAERRAIADLGLWDLLKRAWRRLYEATPESFAEAETLARQALKGDPDSAVPYWILSSAILHQALMEGGDDLQAAAMRAQELARHAITLDDNDEDAHSAFGIASLNLGQHEEAIAAFRRALDINPNCSLALGLLGSGLIYSGHPDEGIGYAEMAIRSSPRDPNNFFRYSDIAAGHFAAGRYSVAIDNAQRAIRQKPGYFEGYIVAAASHALLGDVEMAREMARDCRAHLPGITIAKASASYRFANPADLDRLQQGLRLAGFPE</sequence>
<evidence type="ECO:0000313" key="5">
    <source>
        <dbReference type="EMBL" id="QEX17356.1"/>
    </source>
</evidence>
<accession>A0A5J6MR59</accession>
<dbReference type="OrthoDB" id="5452175at2"/>
<keyword evidence="1" id="KW-0677">Repeat</keyword>
<dbReference type="Proteomes" id="UP000326202">
    <property type="component" value="Chromosome"/>
</dbReference>